<comment type="caution">
    <text evidence="1">The sequence shown here is derived from an EMBL/GenBank/DDBJ whole genome shotgun (WGS) entry which is preliminary data.</text>
</comment>
<reference evidence="1 2" key="1">
    <citation type="submission" date="2018-04" db="EMBL/GenBank/DDBJ databases">
        <authorList>
            <person name="Go L.Y."/>
            <person name="Mitchell J.A."/>
        </authorList>
    </citation>
    <scope>NUCLEOTIDE SEQUENCE [LARGE SCALE GENOMIC DNA]</scope>
    <source>
        <strain evidence="1">ULC066bin1</strain>
    </source>
</reference>
<reference evidence="1 2" key="2">
    <citation type="submission" date="2018-06" db="EMBL/GenBank/DDBJ databases">
        <title>Metagenomic assembly of (sub)arctic Cyanobacteria and their associated microbiome from non-axenic cultures.</title>
        <authorList>
            <person name="Baurain D."/>
        </authorList>
    </citation>
    <scope>NUCLEOTIDE SEQUENCE [LARGE SCALE GENOMIC DNA]</scope>
    <source>
        <strain evidence="1">ULC066bin1</strain>
    </source>
</reference>
<organism evidence="1 2">
    <name type="scientific">Pseudanabaena frigida</name>
    <dbReference type="NCBI Taxonomy" id="945775"/>
    <lineage>
        <taxon>Bacteria</taxon>
        <taxon>Bacillati</taxon>
        <taxon>Cyanobacteriota</taxon>
        <taxon>Cyanophyceae</taxon>
        <taxon>Pseudanabaenales</taxon>
        <taxon>Pseudanabaenaceae</taxon>
        <taxon>Pseudanabaena</taxon>
    </lineage>
</organism>
<evidence type="ECO:0008006" key="3">
    <source>
        <dbReference type="Google" id="ProtNLM"/>
    </source>
</evidence>
<name>A0A2W4VYS6_9CYAN</name>
<dbReference type="AlphaFoldDB" id="A0A2W4VYS6"/>
<gene>
    <name evidence="1" type="ORF">DCF19_19345</name>
</gene>
<evidence type="ECO:0000313" key="2">
    <source>
        <dbReference type="Proteomes" id="UP000249467"/>
    </source>
</evidence>
<dbReference type="Proteomes" id="UP000249467">
    <property type="component" value="Unassembled WGS sequence"/>
</dbReference>
<protein>
    <recommendedName>
        <fullName evidence="3">Sigma-70 family RNA polymerase sigma factor</fullName>
    </recommendedName>
</protein>
<accession>A0A2W4VYS6</accession>
<sequence>MTALEQQLQQLVIETCQHPYGSVLRQKGLTSLVRLINRSQKLWKDSSTYYEDALQLTWLYFCRNLCEAVTAKSAYDSERSNIVTWLNAYLKRRLQDMYIENQQQQMKFFSEEKEDSNGAAIDTIERIVAPPQAPNLLELVRQWAEADRTKNLRRTYIRDRADVNAQVLILKRLPPETSWQVLSQEFVLPVSTLSSFYQRKCIPLLKEFHEQQRVA</sequence>
<proteinExistence type="predicted"/>
<dbReference type="EMBL" id="QBML01000033">
    <property type="protein sequence ID" value="PZO37160.1"/>
    <property type="molecule type" value="Genomic_DNA"/>
</dbReference>
<evidence type="ECO:0000313" key="1">
    <source>
        <dbReference type="EMBL" id="PZO37160.1"/>
    </source>
</evidence>